<protein>
    <recommendedName>
        <fullName evidence="5">Lipoprotein</fullName>
    </recommendedName>
</protein>
<evidence type="ECO:0008006" key="5">
    <source>
        <dbReference type="Google" id="ProtNLM"/>
    </source>
</evidence>
<dbReference type="Proteomes" id="UP001155145">
    <property type="component" value="Unassembled WGS sequence"/>
</dbReference>
<dbReference type="Proteomes" id="UP000829758">
    <property type="component" value="Chromosome"/>
</dbReference>
<reference evidence="1" key="1">
    <citation type="submission" date="2021-10" db="EMBL/GenBank/DDBJ databases">
        <title>Novel species in genus Arthrobacter.</title>
        <authorList>
            <person name="Liu Y."/>
        </authorList>
    </citation>
    <scope>NUCLEOTIDE SEQUENCE</scope>
    <source>
        <strain evidence="1">Zg-Y462</strain>
        <strain evidence="3">zg-Y462</strain>
    </source>
</reference>
<organism evidence="1 4">
    <name type="scientific">Arthrobacter zhangbolii</name>
    <dbReference type="NCBI Taxonomy" id="2886936"/>
    <lineage>
        <taxon>Bacteria</taxon>
        <taxon>Bacillati</taxon>
        <taxon>Actinomycetota</taxon>
        <taxon>Actinomycetes</taxon>
        <taxon>Micrococcales</taxon>
        <taxon>Micrococcaceae</taxon>
        <taxon>Arthrobacter</taxon>
    </lineage>
</organism>
<dbReference type="RefSeq" id="WP_227928381.1">
    <property type="nucleotide sequence ID" value="NZ_CP094984.1"/>
</dbReference>
<name>A0A9X1M6A7_9MICC</name>
<keyword evidence="3" id="KW-1185">Reference proteome</keyword>
<evidence type="ECO:0000313" key="2">
    <source>
        <dbReference type="EMBL" id="UON91861.1"/>
    </source>
</evidence>
<gene>
    <name evidence="1" type="ORF">LJ755_05950</name>
    <name evidence="2" type="ORF">MUK71_14965</name>
</gene>
<evidence type="ECO:0000313" key="3">
    <source>
        <dbReference type="Proteomes" id="UP000829758"/>
    </source>
</evidence>
<accession>A0A9X1M6A7</accession>
<dbReference type="EMBL" id="JAJFZT010000003">
    <property type="protein sequence ID" value="MCC3272273.1"/>
    <property type="molecule type" value="Genomic_DNA"/>
</dbReference>
<proteinExistence type="predicted"/>
<dbReference type="EMBL" id="CP094984">
    <property type="protein sequence ID" value="UON91861.1"/>
    <property type="molecule type" value="Genomic_DNA"/>
</dbReference>
<evidence type="ECO:0000313" key="1">
    <source>
        <dbReference type="EMBL" id="MCC3272273.1"/>
    </source>
</evidence>
<evidence type="ECO:0000313" key="4">
    <source>
        <dbReference type="Proteomes" id="UP001155145"/>
    </source>
</evidence>
<dbReference type="AlphaFoldDB" id="A0A9X1M6A7"/>
<sequence length="121" mass="12629">MAKLLSMLAMAGGTVLSGCQIDSAPMPPDGHVFLTVRVQPAGETESVQDCQVRLDPLFSTSPAPRAAAGISDAAGVVEFVQPHGNYQLFVECPGLEPADPTYLELDGNVAYADTQVLASQP</sequence>
<dbReference type="PROSITE" id="PS51257">
    <property type="entry name" value="PROKAR_LIPOPROTEIN"/>
    <property type="match status" value="1"/>
</dbReference>